<evidence type="ECO:0000256" key="2">
    <source>
        <dbReference type="ARBA" id="ARBA00010004"/>
    </source>
</evidence>
<comment type="similarity">
    <text evidence="2">Belongs to the FliJ family.</text>
</comment>
<organism evidence="12 13">
    <name type="scientific">Pseudoduganella aquatica</name>
    <dbReference type="NCBI Taxonomy" id="2660641"/>
    <lineage>
        <taxon>Bacteria</taxon>
        <taxon>Pseudomonadati</taxon>
        <taxon>Pseudomonadota</taxon>
        <taxon>Betaproteobacteria</taxon>
        <taxon>Burkholderiales</taxon>
        <taxon>Oxalobacteraceae</taxon>
        <taxon>Telluria group</taxon>
        <taxon>Pseudoduganella</taxon>
    </lineage>
</organism>
<accession>A0A7X4KPX0</accession>
<dbReference type="InterPro" id="IPR012823">
    <property type="entry name" value="Flagell_FliJ"/>
</dbReference>
<dbReference type="NCBIfam" id="TIGR02473">
    <property type="entry name" value="flagell_FliJ"/>
    <property type="match status" value="1"/>
</dbReference>
<evidence type="ECO:0000256" key="3">
    <source>
        <dbReference type="ARBA" id="ARBA00020392"/>
    </source>
</evidence>
<keyword evidence="12" id="KW-0282">Flagellum</keyword>
<keyword evidence="9" id="KW-0472">Membrane</keyword>
<evidence type="ECO:0000256" key="10">
    <source>
        <dbReference type="ARBA" id="ARBA00023225"/>
    </source>
</evidence>
<reference evidence="12 13" key="1">
    <citation type="submission" date="2019-12" db="EMBL/GenBank/DDBJ databases">
        <title>Novel species isolated from a subtropical stream in China.</title>
        <authorList>
            <person name="Lu H."/>
        </authorList>
    </citation>
    <scope>NUCLEOTIDE SEQUENCE [LARGE SCALE GENOMIC DNA]</scope>
    <source>
        <strain evidence="12 13">FT127W</strain>
    </source>
</reference>
<keyword evidence="5" id="KW-1003">Cell membrane</keyword>
<keyword evidence="10" id="KW-1006">Bacterial flagellum protein export</keyword>
<dbReference type="GO" id="GO:0005886">
    <property type="term" value="C:plasma membrane"/>
    <property type="evidence" value="ECO:0007669"/>
    <property type="project" value="UniProtKB-SubCell"/>
</dbReference>
<keyword evidence="6" id="KW-0145">Chemotaxis</keyword>
<evidence type="ECO:0000256" key="4">
    <source>
        <dbReference type="ARBA" id="ARBA00022448"/>
    </source>
</evidence>
<evidence type="ECO:0000256" key="11">
    <source>
        <dbReference type="SAM" id="MobiDB-lite"/>
    </source>
</evidence>
<protein>
    <recommendedName>
        <fullName evidence="3">Flagellar FliJ protein</fullName>
    </recommendedName>
</protein>
<keyword evidence="12" id="KW-0966">Cell projection</keyword>
<sequence length="151" mass="17240">MTQSPKNPSHMIRNLSTLVDLRTTEVERLRSEMAAKESVRDRYQKNLDRLTGLYQNSGASGKLPMALASNCGDYKQAVMQMADSHRLDLNMHEADMAVSQRALNAAYVKREVLDQVLQKKQQAAVHHERAQERKQHDELATQLWLRSQKPG</sequence>
<evidence type="ECO:0000256" key="6">
    <source>
        <dbReference type="ARBA" id="ARBA00022500"/>
    </source>
</evidence>
<evidence type="ECO:0000313" key="13">
    <source>
        <dbReference type="Proteomes" id="UP000450676"/>
    </source>
</evidence>
<dbReference type="GO" id="GO:0071973">
    <property type="term" value="P:bacterial-type flagellum-dependent cell motility"/>
    <property type="evidence" value="ECO:0007669"/>
    <property type="project" value="InterPro"/>
</dbReference>
<dbReference type="GO" id="GO:0006935">
    <property type="term" value="P:chemotaxis"/>
    <property type="evidence" value="ECO:0007669"/>
    <property type="project" value="UniProtKB-KW"/>
</dbReference>
<dbReference type="InterPro" id="IPR053716">
    <property type="entry name" value="Flag_assembly_chemotaxis_eff"/>
</dbReference>
<dbReference type="AlphaFoldDB" id="A0A7X4KPX0"/>
<dbReference type="Pfam" id="PF02050">
    <property type="entry name" value="FliJ"/>
    <property type="match status" value="1"/>
</dbReference>
<keyword evidence="12" id="KW-0969">Cilium</keyword>
<name>A0A7X4KPX0_9BURK</name>
<keyword evidence="13" id="KW-1185">Reference proteome</keyword>
<dbReference type="GO" id="GO:0044781">
    <property type="term" value="P:bacterial-type flagellum organization"/>
    <property type="evidence" value="ECO:0007669"/>
    <property type="project" value="UniProtKB-KW"/>
</dbReference>
<keyword evidence="4" id="KW-0813">Transport</keyword>
<feature type="region of interest" description="Disordered" evidence="11">
    <location>
        <begin position="124"/>
        <end position="151"/>
    </location>
</feature>
<dbReference type="EMBL" id="WWCU01000044">
    <property type="protein sequence ID" value="MYN10723.1"/>
    <property type="molecule type" value="Genomic_DNA"/>
</dbReference>
<keyword evidence="7" id="KW-1005">Bacterial flagellum biogenesis</keyword>
<comment type="caution">
    <text evidence="12">The sequence shown here is derived from an EMBL/GenBank/DDBJ whole genome shotgun (WGS) entry which is preliminary data.</text>
</comment>
<comment type="subcellular location">
    <subcellularLocation>
        <location evidence="1">Cell membrane</location>
        <topology evidence="1">Peripheral membrane protein</topology>
        <orientation evidence="1">Cytoplasmic side</orientation>
    </subcellularLocation>
</comment>
<dbReference type="Gene3D" id="1.10.287.1700">
    <property type="match status" value="1"/>
</dbReference>
<dbReference type="GO" id="GO:0015031">
    <property type="term" value="P:protein transport"/>
    <property type="evidence" value="ECO:0007669"/>
    <property type="project" value="UniProtKB-KW"/>
</dbReference>
<evidence type="ECO:0000256" key="5">
    <source>
        <dbReference type="ARBA" id="ARBA00022475"/>
    </source>
</evidence>
<feature type="compositionally biased region" description="Basic and acidic residues" evidence="11">
    <location>
        <begin position="125"/>
        <end position="139"/>
    </location>
</feature>
<gene>
    <name evidence="12" type="primary">fliJ</name>
    <name evidence="12" type="ORF">GTP77_25720</name>
</gene>
<evidence type="ECO:0000256" key="9">
    <source>
        <dbReference type="ARBA" id="ARBA00023136"/>
    </source>
</evidence>
<keyword evidence="8" id="KW-0653">Protein transport</keyword>
<dbReference type="Proteomes" id="UP000450676">
    <property type="component" value="Unassembled WGS sequence"/>
</dbReference>
<evidence type="ECO:0000256" key="8">
    <source>
        <dbReference type="ARBA" id="ARBA00022927"/>
    </source>
</evidence>
<evidence type="ECO:0000313" key="12">
    <source>
        <dbReference type="EMBL" id="MYN10723.1"/>
    </source>
</evidence>
<dbReference type="RefSeq" id="WP_161075009.1">
    <property type="nucleotide sequence ID" value="NZ_CP086370.1"/>
</dbReference>
<evidence type="ECO:0000256" key="7">
    <source>
        <dbReference type="ARBA" id="ARBA00022795"/>
    </source>
</evidence>
<evidence type="ECO:0000256" key="1">
    <source>
        <dbReference type="ARBA" id="ARBA00004413"/>
    </source>
</evidence>
<proteinExistence type="inferred from homology"/>
<dbReference type="GO" id="GO:0009288">
    <property type="term" value="C:bacterial-type flagellum"/>
    <property type="evidence" value="ECO:0007669"/>
    <property type="project" value="InterPro"/>
</dbReference>